<gene>
    <name evidence="1" type="ORF">Gaeavirus4_12</name>
</gene>
<dbReference type="EMBL" id="MK072202">
    <property type="protein sequence ID" value="AYV79989.1"/>
    <property type="molecule type" value="Genomic_DNA"/>
</dbReference>
<organism evidence="1">
    <name type="scientific">Gaeavirus sp</name>
    <dbReference type="NCBI Taxonomy" id="2487767"/>
    <lineage>
        <taxon>Viruses</taxon>
        <taxon>Varidnaviria</taxon>
        <taxon>Bamfordvirae</taxon>
        <taxon>Nucleocytoviricota</taxon>
        <taxon>Megaviricetes</taxon>
        <taxon>Imitervirales</taxon>
        <taxon>Mimiviridae</taxon>
        <taxon>Klosneuvirinae</taxon>
    </lineage>
</organism>
<protein>
    <submittedName>
        <fullName evidence="1">Uncharacterized protein</fullName>
    </submittedName>
</protein>
<accession>A0A3G5A3E5</accession>
<sequence length="206" mass="25112">MLIDKIELIYKSDEFSRSDNSMFITAFTEYGNEFNCEIKFEYVSTLEIMRVRKDYIDEDSFKHIVKCGINCIRNGTWEKTVDRMRQHNSLRRYNLCAKRHMLYYSQPNLSDDETINFKYIPKSFSETLSLAGLHINIYNVDTKTQQNTIFDEHYNKINYKKLFLQKIFGNYEFRDYVNWDIYNDDCYCYELYFELHDYRYGILCYP</sequence>
<name>A0A3G5A3E5_9VIRU</name>
<proteinExistence type="predicted"/>
<reference evidence="1" key="1">
    <citation type="submission" date="2018-10" db="EMBL/GenBank/DDBJ databases">
        <title>Hidden diversity of soil giant viruses.</title>
        <authorList>
            <person name="Schulz F."/>
            <person name="Alteio L."/>
            <person name="Goudeau D."/>
            <person name="Ryan E.M."/>
            <person name="Malmstrom R.R."/>
            <person name="Blanchard J."/>
            <person name="Woyke T."/>
        </authorList>
    </citation>
    <scope>NUCLEOTIDE SEQUENCE</scope>
    <source>
        <strain evidence="1">GAV1</strain>
    </source>
</reference>
<evidence type="ECO:0000313" key="1">
    <source>
        <dbReference type="EMBL" id="AYV79989.1"/>
    </source>
</evidence>